<accession>A0A2V3J0W5</accession>
<dbReference type="AlphaFoldDB" id="A0A2V3J0W5"/>
<comment type="caution">
    <text evidence="2">The sequence shown here is derived from an EMBL/GenBank/DDBJ whole genome shotgun (WGS) entry which is preliminary data.</text>
</comment>
<dbReference type="EMBL" id="NBIV01000017">
    <property type="protein sequence ID" value="PXF48041.1"/>
    <property type="molecule type" value="Genomic_DNA"/>
</dbReference>
<feature type="region of interest" description="Disordered" evidence="1">
    <location>
        <begin position="104"/>
        <end position="144"/>
    </location>
</feature>
<evidence type="ECO:0000256" key="1">
    <source>
        <dbReference type="SAM" id="MobiDB-lite"/>
    </source>
</evidence>
<gene>
    <name evidence="2" type="ORF">BWQ96_02232</name>
</gene>
<evidence type="ECO:0000313" key="2">
    <source>
        <dbReference type="EMBL" id="PXF48041.1"/>
    </source>
</evidence>
<evidence type="ECO:0000313" key="3">
    <source>
        <dbReference type="Proteomes" id="UP000247409"/>
    </source>
</evidence>
<organism evidence="2 3">
    <name type="scientific">Gracilariopsis chorda</name>
    <dbReference type="NCBI Taxonomy" id="448386"/>
    <lineage>
        <taxon>Eukaryota</taxon>
        <taxon>Rhodophyta</taxon>
        <taxon>Florideophyceae</taxon>
        <taxon>Rhodymeniophycidae</taxon>
        <taxon>Gracilariales</taxon>
        <taxon>Gracilariaceae</taxon>
        <taxon>Gracilariopsis</taxon>
    </lineage>
</organism>
<dbReference type="OrthoDB" id="10687897at2759"/>
<protein>
    <submittedName>
        <fullName evidence="2">Uncharacterized protein</fullName>
    </submittedName>
</protein>
<feature type="compositionally biased region" description="Basic and acidic residues" evidence="1">
    <location>
        <begin position="130"/>
        <end position="144"/>
    </location>
</feature>
<dbReference type="Proteomes" id="UP000247409">
    <property type="component" value="Unassembled WGS sequence"/>
</dbReference>
<sequence>MSNEGEDNFSEIDDFLRSMPTFQGAQMGLFTSDDLFSELHSNSSPNMRAIHAADYSRNEDKHTGTSDNPLFTSTIHELENCSPTEIERIAGQAAASMLAVSNNNLTEGNDQKQDENSSLDLSVESDDFDNSEKGEGNERAVQKPDKTCTNVLRDVADGHMDQSAIGVAPLAQRPHATLGRELVNKKQRKKAVRKKKGCADRTLVFSKSELSAIEIDAVRSLPSIEETVANTQKKDSPVENIIFEVFENDSRSVFLERLLSFSKPVRQHNQDNLSLGLFAVRDEDMFFVLYEMMKSRILHRQEAFHAAFVSYIMQESMAEKDCSSFFLRFIMSIEAVTSRTNVQQLATAILPSPADDALERARKAANNSFRDEVAKFDETNFISLTTSMIDDSEMHLAEIRARKKGLHSIGAEFKRMRRALDEKGMPYKYIRLPSRKTSVEKKSSVLTARRGELVHLIAWYLNELFLCGDVTVHFVYARMLVKAIIIHTKEEFYADRVGQSGDLLKRLFYDYLVQRIETLGDLIVHEMTNERDMRIQAFMWMIRSNFSEPDRSLVLSFDETKVPELEGISIGNPLVPDHGVRLGPLLVSKLESDIQYQNWSLSFLNKRELNVGSVRRAYDRYLAPLGSSGNFYHHGE</sequence>
<name>A0A2V3J0W5_9FLOR</name>
<reference evidence="2 3" key="1">
    <citation type="journal article" date="2018" name="Mol. Biol. Evol.">
        <title>Analysis of the draft genome of the red seaweed Gracilariopsis chorda provides insights into genome size evolution in Rhodophyta.</title>
        <authorList>
            <person name="Lee J."/>
            <person name="Yang E.C."/>
            <person name="Graf L."/>
            <person name="Yang J.H."/>
            <person name="Qiu H."/>
            <person name="Zel Zion U."/>
            <person name="Chan C.X."/>
            <person name="Stephens T.G."/>
            <person name="Weber A.P.M."/>
            <person name="Boo G.H."/>
            <person name="Boo S.M."/>
            <person name="Kim K.M."/>
            <person name="Shin Y."/>
            <person name="Jung M."/>
            <person name="Lee S.J."/>
            <person name="Yim H.S."/>
            <person name="Lee J.H."/>
            <person name="Bhattacharya D."/>
            <person name="Yoon H.S."/>
        </authorList>
    </citation>
    <scope>NUCLEOTIDE SEQUENCE [LARGE SCALE GENOMIC DNA]</scope>
    <source>
        <strain evidence="2 3">SKKU-2015</strain>
        <tissue evidence="2">Whole body</tissue>
    </source>
</reference>
<keyword evidence="3" id="KW-1185">Reference proteome</keyword>
<proteinExistence type="predicted"/>